<feature type="transmembrane region" description="Helical" evidence="2">
    <location>
        <begin position="368"/>
        <end position="389"/>
    </location>
</feature>
<reference evidence="4 5" key="1">
    <citation type="submission" date="2016-01" db="EMBL/GenBank/DDBJ databases">
        <title>Genome sequence of Oerskovia enterophila VJag, an agar and cellulose degrading bacterium.</title>
        <authorList>
            <person name="Poehlein A."/>
            <person name="Jag V."/>
            <person name="Bengelsdorf F."/>
            <person name="Duerre P."/>
            <person name="Daniel R."/>
        </authorList>
    </citation>
    <scope>NUCLEOTIDE SEQUENCE [LARGE SCALE GENOMIC DNA]</scope>
    <source>
        <strain evidence="4 5">VJag</strain>
    </source>
</reference>
<protein>
    <recommendedName>
        <fullName evidence="3">DUF418 domain-containing protein</fullName>
    </recommendedName>
</protein>
<evidence type="ECO:0000313" key="4">
    <source>
        <dbReference type="EMBL" id="KZM33811.1"/>
    </source>
</evidence>
<dbReference type="Pfam" id="PF04235">
    <property type="entry name" value="DUF418"/>
    <property type="match status" value="1"/>
</dbReference>
<feature type="transmembrane region" description="Helical" evidence="2">
    <location>
        <begin position="119"/>
        <end position="136"/>
    </location>
</feature>
<dbReference type="PANTHER" id="PTHR30590:SF2">
    <property type="entry name" value="INNER MEMBRANE PROTEIN"/>
    <property type="match status" value="1"/>
</dbReference>
<comment type="caution">
    <text evidence="4">The sequence shown here is derived from an EMBL/GenBank/DDBJ whole genome shotgun (WGS) entry which is preliminary data.</text>
</comment>
<feature type="transmembrane region" description="Helical" evidence="2">
    <location>
        <begin position="298"/>
        <end position="322"/>
    </location>
</feature>
<feature type="transmembrane region" description="Helical" evidence="2">
    <location>
        <begin position="38"/>
        <end position="56"/>
    </location>
</feature>
<feature type="transmembrane region" description="Helical" evidence="2">
    <location>
        <begin position="165"/>
        <end position="185"/>
    </location>
</feature>
<feature type="transmembrane region" description="Helical" evidence="2">
    <location>
        <begin position="228"/>
        <end position="246"/>
    </location>
</feature>
<dbReference type="AlphaFoldDB" id="A0A163Q5H6"/>
<evidence type="ECO:0000259" key="3">
    <source>
        <dbReference type="Pfam" id="PF04235"/>
    </source>
</evidence>
<dbReference type="STRING" id="43678.OJAG_36510"/>
<proteinExistence type="predicted"/>
<feature type="transmembrane region" description="Helical" evidence="2">
    <location>
        <begin position="267"/>
        <end position="286"/>
    </location>
</feature>
<dbReference type="PATRIC" id="fig|43678.3.peg.3815"/>
<dbReference type="InterPro" id="IPR052529">
    <property type="entry name" value="Bact_Transport_Assoc"/>
</dbReference>
<feature type="region of interest" description="Disordered" evidence="1">
    <location>
        <begin position="1"/>
        <end position="28"/>
    </location>
</feature>
<dbReference type="InterPro" id="IPR007349">
    <property type="entry name" value="DUF418"/>
</dbReference>
<feature type="transmembrane region" description="Helical" evidence="2">
    <location>
        <begin position="142"/>
        <end position="160"/>
    </location>
</feature>
<keyword evidence="2" id="KW-1133">Transmembrane helix</keyword>
<keyword evidence="2" id="KW-0472">Membrane</keyword>
<dbReference type="EMBL" id="LRIE01000084">
    <property type="protein sequence ID" value="KZM33811.1"/>
    <property type="molecule type" value="Genomic_DNA"/>
</dbReference>
<evidence type="ECO:0000256" key="2">
    <source>
        <dbReference type="SAM" id="Phobius"/>
    </source>
</evidence>
<dbReference type="RefSeq" id="WP_082849224.1">
    <property type="nucleotide sequence ID" value="NZ_LRIE01000084.1"/>
</dbReference>
<accession>A0A163Q5H6</accession>
<gene>
    <name evidence="4" type="ORF">OJAG_36510</name>
</gene>
<feature type="transmembrane region" description="Helical" evidence="2">
    <location>
        <begin position="76"/>
        <end position="99"/>
    </location>
</feature>
<evidence type="ECO:0000313" key="5">
    <source>
        <dbReference type="Proteomes" id="UP000076447"/>
    </source>
</evidence>
<organism evidence="4 5">
    <name type="scientific">Oerskovia enterophila</name>
    <dbReference type="NCBI Taxonomy" id="43678"/>
    <lineage>
        <taxon>Bacteria</taxon>
        <taxon>Bacillati</taxon>
        <taxon>Actinomycetota</taxon>
        <taxon>Actinomycetes</taxon>
        <taxon>Micrococcales</taxon>
        <taxon>Cellulomonadaceae</taxon>
        <taxon>Oerskovia</taxon>
    </lineage>
</organism>
<dbReference type="Proteomes" id="UP000076447">
    <property type="component" value="Unassembled WGS sequence"/>
</dbReference>
<evidence type="ECO:0000256" key="1">
    <source>
        <dbReference type="SAM" id="MobiDB-lite"/>
    </source>
</evidence>
<keyword evidence="2" id="KW-0812">Transmembrane</keyword>
<name>A0A163Q5H6_9CELL</name>
<feature type="transmembrane region" description="Helical" evidence="2">
    <location>
        <begin position="343"/>
        <end position="362"/>
    </location>
</feature>
<feature type="domain" description="DUF418" evidence="3">
    <location>
        <begin position="250"/>
        <end position="407"/>
    </location>
</feature>
<dbReference type="PANTHER" id="PTHR30590">
    <property type="entry name" value="INNER MEMBRANE PROTEIN"/>
    <property type="match status" value="1"/>
</dbReference>
<sequence>MSPERGPRGTIEGRSAGPEAESPAGRAARGRRLTDVDALRAFALLGILAVNVWAFADPYYATASSNPAFAGPLDHAVRFVVAALFETKFYLLFSFLFGYSFTLQMASAERDGASFVGRMLRRILGLAVLGAVHGVALYYGEILVVYAGLALVLLVARNLAPRRAVVLGSVLLAAVGILWVGLGALQLASGYPSAPAGAGAGEALAKLAAFGGEAGATFAFTAGHRTEILVSLVLLQGPSALAMFLFGLAAGRRELFARELPRRAVRWVLRLGLTAGLAGGVFYAWAATYAAGGGIETLAFGVGQLTAPLLTATYVVGCLALFRRAASVRDALAPAGRMALTNYLGQSLVLALVFTGYGLGLVDRVATVAVVGIVAAIFAAQLVASRWWLGRHAYGPLEWGLRWVTNGRRPRWFSARG</sequence>